<evidence type="ECO:0000313" key="3">
    <source>
        <dbReference type="Proteomes" id="UP001146793"/>
    </source>
</evidence>
<dbReference type="EMBL" id="JAOAOG010000205">
    <property type="protein sequence ID" value="KAJ6240492.1"/>
    <property type="molecule type" value="Genomic_DNA"/>
</dbReference>
<proteinExistence type="predicted"/>
<evidence type="ECO:0000313" key="1">
    <source>
        <dbReference type="EMBL" id="KAJ3434208.1"/>
    </source>
</evidence>
<accession>A0AAV7Z2A7</accession>
<evidence type="ECO:0000313" key="2">
    <source>
        <dbReference type="EMBL" id="KAJ6240492.1"/>
    </source>
</evidence>
<gene>
    <name evidence="1" type="ORF">M0812_20274</name>
    <name evidence="2" type="ORF">M0813_24205</name>
</gene>
<name>A0AAV7Z2A7_9EUKA</name>
<protein>
    <submittedName>
        <fullName evidence="1">Uncharacterized protein</fullName>
    </submittedName>
</protein>
<sequence length="140" mass="16182">MTQTGFFWHGILSLNDFGEHAFFDIKVRKKSQKNPPIVSIYSSDIPPIPVRSEDTLNVKILLENNVGLSTVRYKVAEAQFSGEALESKTTNIPITQNFISINNQGNEWHFMRQNNCWVIYFISLQVLYSKIKKFLPDIRD</sequence>
<dbReference type="Proteomes" id="UP001150062">
    <property type="component" value="Unassembled WGS sequence"/>
</dbReference>
<reference evidence="2" key="1">
    <citation type="submission" date="2022-08" db="EMBL/GenBank/DDBJ databases">
        <title>Novel sulfate-reducing endosymbionts in the free-living metamonad Anaeramoeba.</title>
        <authorList>
            <person name="Jerlstrom-Hultqvist J."/>
            <person name="Cepicka I."/>
            <person name="Gallot-Lavallee L."/>
            <person name="Salas-Leiva D."/>
            <person name="Curtis B.A."/>
            <person name="Zahonova K."/>
            <person name="Pipaliya S."/>
            <person name="Dacks J."/>
            <person name="Roger A.J."/>
        </authorList>
    </citation>
    <scope>NUCLEOTIDE SEQUENCE</scope>
    <source>
        <strain evidence="2">Schooner1</strain>
    </source>
</reference>
<dbReference type="Proteomes" id="UP001146793">
    <property type="component" value="Unassembled WGS sequence"/>
</dbReference>
<organism evidence="1 3">
    <name type="scientific">Anaeramoeba flamelloides</name>
    <dbReference type="NCBI Taxonomy" id="1746091"/>
    <lineage>
        <taxon>Eukaryota</taxon>
        <taxon>Metamonada</taxon>
        <taxon>Anaeramoebidae</taxon>
        <taxon>Anaeramoeba</taxon>
    </lineage>
</organism>
<evidence type="ECO:0000313" key="4">
    <source>
        <dbReference type="Proteomes" id="UP001150062"/>
    </source>
</evidence>
<dbReference type="AlphaFoldDB" id="A0AAV7Z2A7"/>
<dbReference type="EMBL" id="JANTQA010000045">
    <property type="protein sequence ID" value="KAJ3434208.1"/>
    <property type="molecule type" value="Genomic_DNA"/>
</dbReference>
<keyword evidence="4" id="KW-1185">Reference proteome</keyword>
<reference evidence="1" key="2">
    <citation type="submission" date="2022-08" db="EMBL/GenBank/DDBJ databases">
        <title>Novel sulphate-reducing endosymbionts in the free-living metamonad Anaeramoeba.</title>
        <authorList>
            <person name="Jerlstrom-Hultqvist J."/>
            <person name="Cepicka I."/>
            <person name="Gallot-Lavallee L."/>
            <person name="Salas-Leiva D."/>
            <person name="Curtis B.A."/>
            <person name="Zahonova K."/>
            <person name="Pipaliya S."/>
            <person name="Dacks J."/>
            <person name="Roger A.J."/>
        </authorList>
    </citation>
    <scope>NUCLEOTIDE SEQUENCE</scope>
    <source>
        <strain evidence="1">Busselton2</strain>
    </source>
</reference>
<comment type="caution">
    <text evidence="1">The sequence shown here is derived from an EMBL/GenBank/DDBJ whole genome shotgun (WGS) entry which is preliminary data.</text>
</comment>